<comment type="caution">
    <text evidence="10">The sequence shown here is derived from an EMBL/GenBank/DDBJ whole genome shotgun (WGS) entry which is preliminary data.</text>
</comment>
<dbReference type="Gene3D" id="1.10.569.10">
    <property type="entry name" value="Aldehyde Ferredoxin Oxidoreductase Protein, subunit A, domain 2"/>
    <property type="match status" value="1"/>
</dbReference>
<keyword evidence="4" id="KW-0479">Metal-binding</keyword>
<dbReference type="OrthoDB" id="9763894at2"/>
<dbReference type="Gene3D" id="3.60.9.10">
    <property type="entry name" value="Aldehyde ferredoxin oxidoreductase, N-terminal domain"/>
    <property type="match status" value="1"/>
</dbReference>
<dbReference type="SUPFAM" id="SSF48310">
    <property type="entry name" value="Aldehyde ferredoxin oxidoreductase, C-terminal domains"/>
    <property type="match status" value="2"/>
</dbReference>
<evidence type="ECO:0000313" key="11">
    <source>
        <dbReference type="Proteomes" id="UP000322294"/>
    </source>
</evidence>
<name>A0A5S5AXW0_9FIRM</name>
<evidence type="ECO:0000256" key="1">
    <source>
        <dbReference type="ARBA" id="ARBA00001966"/>
    </source>
</evidence>
<evidence type="ECO:0000256" key="6">
    <source>
        <dbReference type="ARBA" id="ARBA00023004"/>
    </source>
</evidence>
<dbReference type="AlphaFoldDB" id="A0A5S5AXW0"/>
<dbReference type="InterPro" id="IPR013985">
    <property type="entry name" value="Ald_Fedxn_OxRdtase_dom3"/>
</dbReference>
<proteinExistence type="inferred from homology"/>
<dbReference type="GO" id="GO:0051539">
    <property type="term" value="F:4 iron, 4 sulfur cluster binding"/>
    <property type="evidence" value="ECO:0007669"/>
    <property type="project" value="UniProtKB-KW"/>
</dbReference>
<evidence type="ECO:0000256" key="3">
    <source>
        <dbReference type="ARBA" id="ARBA00022485"/>
    </source>
</evidence>
<dbReference type="Pfam" id="PF02730">
    <property type="entry name" value="AFOR_N"/>
    <property type="match status" value="1"/>
</dbReference>
<dbReference type="PANTHER" id="PTHR30038:SF7">
    <property type="entry name" value="TUNGSTEN-CONTAINING GLYCERALDEHYDE-3-PHOSPHATE:FERREDOXIN OXIDOREDUCTASE"/>
    <property type="match status" value="1"/>
</dbReference>
<evidence type="ECO:0000313" key="10">
    <source>
        <dbReference type="EMBL" id="TYP56739.1"/>
    </source>
</evidence>
<keyword evidence="5" id="KW-0560">Oxidoreductase</keyword>
<evidence type="ECO:0000256" key="8">
    <source>
        <dbReference type="ARBA" id="ARBA00049934"/>
    </source>
</evidence>
<gene>
    <name evidence="10" type="ORF">LZ11_00794</name>
</gene>
<evidence type="ECO:0000256" key="2">
    <source>
        <dbReference type="ARBA" id="ARBA00011032"/>
    </source>
</evidence>
<comment type="similarity">
    <text evidence="2">Belongs to the AOR/FOR family.</text>
</comment>
<sequence length="712" mass="80076">MTTGKILAKYEYQPAKIEKGYANQTLYINLSDRTIKAKPVTEQMKQIFTGGRGFGLWYLWNAVSGDTKWNDPENEIIIAGGPICGITQYPGSGKAAVVTLSPLTGCPIDNNVGGYFAPLLKFSGWDALEIQGKADKDVIIFIDGNKGLVTIEEADEGHDDTHLIAEELTEKYADSEEDKRNISVVSSGRGAENTLIGILNVSFYDVKRKAVRVKQAGRGGSGTVFRDKKIKAIIVKYKGVTGDSNNPADKEKIINAAIRLHREIFELDKLQNRMREVGTAHLVGIMNDYDLLPVMNFQYGSHPDAVKITSEVFREKYFTQNVPDNCWHGCSLSCAKAVDNYEVKTGPYKGQKVCVDAAEYETIAAVASNCGIFDPEYVIEANFYCDTYGLDTISFGNIVGFAMECYERGIINKEITGGLELKFGNAEAALELLHQMGRGEGFGEIAGQGVKRLREYIIEKTGADPAFLRDISMEVKGLEVSMYVSKESLAQQGGYAFANKGPQHDEAWLIFMDMVNKQIPTFEDKAEALHYFPVFRTWFSLQGLCKLPWNDIIPADNAITNEPHKIPAHVQNYVDIFTGVTGKNITREELLLQSERVFNFQRIFNLKMGRGTREYDRPPFRLMGPATKEEYESRAERYDKQLKELGYDIEGKTTEEKMTMLRQYRESQFEKLVDAVYKRRGWDKNGVPTLETVKKLGIDFPDVVELISRYRE</sequence>
<dbReference type="InterPro" id="IPR051919">
    <property type="entry name" value="W-dependent_AOR"/>
</dbReference>
<accession>A0A5S5AXW0</accession>
<dbReference type="InterPro" id="IPR013983">
    <property type="entry name" value="Ald_Fedxn_OxRdtase_N"/>
</dbReference>
<dbReference type="GO" id="GO:0046872">
    <property type="term" value="F:metal ion binding"/>
    <property type="evidence" value="ECO:0007669"/>
    <property type="project" value="UniProtKB-KW"/>
</dbReference>
<evidence type="ECO:0000256" key="7">
    <source>
        <dbReference type="ARBA" id="ARBA00023014"/>
    </source>
</evidence>
<dbReference type="GO" id="GO:0009055">
    <property type="term" value="F:electron transfer activity"/>
    <property type="evidence" value="ECO:0007669"/>
    <property type="project" value="InterPro"/>
</dbReference>
<protein>
    <submittedName>
        <fullName evidence="10">Aldehyde:ferredoxin oxidoreductase</fullName>
    </submittedName>
</protein>
<dbReference type="EMBL" id="VNHO01000007">
    <property type="protein sequence ID" value="TYP56739.1"/>
    <property type="molecule type" value="Genomic_DNA"/>
</dbReference>
<evidence type="ECO:0000259" key="9">
    <source>
        <dbReference type="SMART" id="SM00790"/>
    </source>
</evidence>
<dbReference type="InterPro" id="IPR013984">
    <property type="entry name" value="Ald_Fedxn_OxRdtase_dom2"/>
</dbReference>
<keyword evidence="3" id="KW-0004">4Fe-4S</keyword>
<dbReference type="GO" id="GO:0016625">
    <property type="term" value="F:oxidoreductase activity, acting on the aldehyde or oxo group of donors, iron-sulfur protein as acceptor"/>
    <property type="evidence" value="ECO:0007669"/>
    <property type="project" value="InterPro"/>
</dbReference>
<reference evidence="10 11" key="1">
    <citation type="submission" date="2019-07" db="EMBL/GenBank/DDBJ databases">
        <title>Genomic Encyclopedia of Type Strains, Phase I: the one thousand microbial genomes (KMG-I) project.</title>
        <authorList>
            <person name="Kyrpides N."/>
        </authorList>
    </citation>
    <scope>NUCLEOTIDE SEQUENCE [LARGE SCALE GENOMIC DNA]</scope>
    <source>
        <strain evidence="10 11">DSM 16647</strain>
    </source>
</reference>
<dbReference type="Proteomes" id="UP000322294">
    <property type="component" value="Unassembled WGS sequence"/>
</dbReference>
<feature type="domain" description="Aldehyde ferredoxin oxidoreductase N-terminal" evidence="9">
    <location>
        <begin position="21"/>
        <end position="239"/>
    </location>
</feature>
<comment type="cofactor">
    <cofactor evidence="1">
        <name>[4Fe-4S] cluster</name>
        <dbReference type="ChEBI" id="CHEBI:49883"/>
    </cofactor>
</comment>
<dbReference type="SUPFAM" id="SSF56228">
    <property type="entry name" value="Aldehyde ferredoxin oxidoreductase, N-terminal domain"/>
    <property type="match status" value="1"/>
</dbReference>
<dbReference type="SMART" id="SM00790">
    <property type="entry name" value="AFOR_N"/>
    <property type="match status" value="1"/>
</dbReference>
<dbReference type="InterPro" id="IPR001203">
    <property type="entry name" value="OxRdtase_Ald_Fedxn_C"/>
</dbReference>
<dbReference type="RefSeq" id="WP_148866598.1">
    <property type="nucleotide sequence ID" value="NZ_VNHO01000007.1"/>
</dbReference>
<dbReference type="Pfam" id="PF01314">
    <property type="entry name" value="AFOR_C"/>
    <property type="match status" value="1"/>
</dbReference>
<keyword evidence="7" id="KW-0411">Iron-sulfur</keyword>
<evidence type="ECO:0000256" key="5">
    <source>
        <dbReference type="ARBA" id="ARBA00023002"/>
    </source>
</evidence>
<dbReference type="InterPro" id="IPR036503">
    <property type="entry name" value="Ald_Fedxn_OxRdtase_N_sf"/>
</dbReference>
<keyword evidence="6" id="KW-0408">Iron</keyword>
<dbReference type="InterPro" id="IPR036021">
    <property type="entry name" value="Tungsten_al_ferr_oxy-like_C"/>
</dbReference>
<keyword evidence="11" id="KW-1185">Reference proteome</keyword>
<organism evidence="10 11">
    <name type="scientific">Thermosediminibacter litoriperuensis</name>
    <dbReference type="NCBI Taxonomy" id="291989"/>
    <lineage>
        <taxon>Bacteria</taxon>
        <taxon>Bacillati</taxon>
        <taxon>Bacillota</taxon>
        <taxon>Clostridia</taxon>
        <taxon>Thermosediminibacterales</taxon>
        <taxon>Thermosediminibacteraceae</taxon>
        <taxon>Thermosediminibacter</taxon>
    </lineage>
</organism>
<dbReference type="PANTHER" id="PTHR30038">
    <property type="entry name" value="ALDEHYDE FERREDOXIN OXIDOREDUCTASE"/>
    <property type="match status" value="1"/>
</dbReference>
<comment type="cofactor">
    <cofactor evidence="8">
        <name>tungstopterin</name>
        <dbReference type="ChEBI" id="CHEBI:30402"/>
    </cofactor>
</comment>
<dbReference type="Gene3D" id="1.10.599.10">
    <property type="entry name" value="Aldehyde Ferredoxin Oxidoreductase Protein, subunit A, domain 3"/>
    <property type="match status" value="1"/>
</dbReference>
<evidence type="ECO:0000256" key="4">
    <source>
        <dbReference type="ARBA" id="ARBA00022723"/>
    </source>
</evidence>